<keyword evidence="2" id="KW-0812">Transmembrane</keyword>
<dbReference type="AlphaFoldDB" id="A0A1F6V4A9"/>
<dbReference type="Proteomes" id="UP000179076">
    <property type="component" value="Unassembled WGS sequence"/>
</dbReference>
<dbReference type="Pfam" id="PF11666">
    <property type="entry name" value="DUF2933"/>
    <property type="match status" value="1"/>
</dbReference>
<protein>
    <recommendedName>
        <fullName evidence="5">DUF2933 domain-containing protein</fullName>
    </recommendedName>
</protein>
<gene>
    <name evidence="3" type="ORF">A2W18_07510</name>
</gene>
<comment type="caution">
    <text evidence="3">The sequence shown here is derived from an EMBL/GenBank/DDBJ whole genome shotgun (WGS) entry which is preliminary data.</text>
</comment>
<evidence type="ECO:0000313" key="4">
    <source>
        <dbReference type="Proteomes" id="UP000179076"/>
    </source>
</evidence>
<evidence type="ECO:0000313" key="3">
    <source>
        <dbReference type="EMBL" id="OGI64462.1"/>
    </source>
</evidence>
<sequence length="80" mass="8834">MNTPDKPNPPWWRSRNGLVLLGFLAIAAYFLYTEHQAHLFGALPFILLALCLVLHLFGHGGHGGHDSDAGKPRRGGDHEH</sequence>
<feature type="compositionally biased region" description="Basic and acidic residues" evidence="1">
    <location>
        <begin position="63"/>
        <end position="80"/>
    </location>
</feature>
<evidence type="ECO:0000256" key="1">
    <source>
        <dbReference type="SAM" id="MobiDB-lite"/>
    </source>
</evidence>
<feature type="region of interest" description="Disordered" evidence="1">
    <location>
        <begin position="61"/>
        <end position="80"/>
    </location>
</feature>
<dbReference type="InterPro" id="IPR021682">
    <property type="entry name" value="DUF2933"/>
</dbReference>
<name>A0A1F6V4A9_9PROT</name>
<feature type="transmembrane region" description="Helical" evidence="2">
    <location>
        <begin position="39"/>
        <end position="58"/>
    </location>
</feature>
<evidence type="ECO:0008006" key="5">
    <source>
        <dbReference type="Google" id="ProtNLM"/>
    </source>
</evidence>
<keyword evidence="2" id="KW-1133">Transmembrane helix</keyword>
<proteinExistence type="predicted"/>
<reference evidence="3 4" key="1">
    <citation type="journal article" date="2016" name="Nat. Commun.">
        <title>Thousands of microbial genomes shed light on interconnected biogeochemical processes in an aquifer system.</title>
        <authorList>
            <person name="Anantharaman K."/>
            <person name="Brown C.T."/>
            <person name="Hug L.A."/>
            <person name="Sharon I."/>
            <person name="Castelle C.J."/>
            <person name="Probst A.J."/>
            <person name="Thomas B.C."/>
            <person name="Singh A."/>
            <person name="Wilkins M.J."/>
            <person name="Karaoz U."/>
            <person name="Brodie E.L."/>
            <person name="Williams K.H."/>
            <person name="Hubbard S.S."/>
            <person name="Banfield J.F."/>
        </authorList>
    </citation>
    <scope>NUCLEOTIDE SEQUENCE [LARGE SCALE GENOMIC DNA]</scope>
</reference>
<organism evidence="3 4">
    <name type="scientific">Candidatus Muproteobacteria bacterium RBG_16_60_9</name>
    <dbReference type="NCBI Taxonomy" id="1817755"/>
    <lineage>
        <taxon>Bacteria</taxon>
        <taxon>Pseudomonadati</taxon>
        <taxon>Pseudomonadota</taxon>
        <taxon>Candidatus Muproteobacteria</taxon>
    </lineage>
</organism>
<keyword evidence="2" id="KW-0472">Membrane</keyword>
<dbReference type="EMBL" id="MFSP01000134">
    <property type="protein sequence ID" value="OGI64462.1"/>
    <property type="molecule type" value="Genomic_DNA"/>
</dbReference>
<evidence type="ECO:0000256" key="2">
    <source>
        <dbReference type="SAM" id="Phobius"/>
    </source>
</evidence>
<feature type="transmembrane region" description="Helical" evidence="2">
    <location>
        <begin position="12"/>
        <end position="32"/>
    </location>
</feature>
<accession>A0A1F6V4A9</accession>